<accession>A0A8I2YXD7</accession>
<dbReference type="AlphaFoldDB" id="A0A8I2YXD7"/>
<reference evidence="2" key="1">
    <citation type="submission" date="2021-03" db="EMBL/GenBank/DDBJ databases">
        <title>Evolutionary innovations through gain and loss of genes in the ectomycorrhizal Boletales.</title>
        <authorList>
            <person name="Wu G."/>
            <person name="Miyauchi S."/>
            <person name="Morin E."/>
            <person name="Yang Z.-L."/>
            <person name="Xu J."/>
            <person name="Martin F.M."/>
        </authorList>
    </citation>
    <scope>NUCLEOTIDE SEQUENCE</scope>
    <source>
        <strain evidence="2">BR01</strain>
    </source>
</reference>
<name>A0A8I2YXD7_9AGAM</name>
<sequence>MDLREQTVAIAVIGVTGSGKSTFINVASGSNLPVRTSFGSGTTELKSSTFSLDGQTVVLIDTPGFDDGTLSVLEVLKLISDHFSGL</sequence>
<keyword evidence="3" id="KW-1185">Reference proteome</keyword>
<dbReference type="EMBL" id="JAGFBS010000005">
    <property type="protein sequence ID" value="KAG6379452.1"/>
    <property type="molecule type" value="Genomic_DNA"/>
</dbReference>
<dbReference type="InterPro" id="IPR006073">
    <property type="entry name" value="GTP-bd"/>
</dbReference>
<feature type="domain" description="G" evidence="1">
    <location>
        <begin position="10"/>
        <end position="66"/>
    </location>
</feature>
<evidence type="ECO:0000313" key="2">
    <source>
        <dbReference type="EMBL" id="KAG6379452.1"/>
    </source>
</evidence>
<comment type="caution">
    <text evidence="2">The sequence shown here is derived from an EMBL/GenBank/DDBJ whole genome shotgun (WGS) entry which is preliminary data.</text>
</comment>
<protein>
    <recommendedName>
        <fullName evidence="1">G domain-containing protein</fullName>
    </recommendedName>
</protein>
<dbReference type="InterPro" id="IPR027417">
    <property type="entry name" value="P-loop_NTPase"/>
</dbReference>
<gene>
    <name evidence="2" type="ORF">JVT61DRAFT_11932</name>
</gene>
<dbReference type="Proteomes" id="UP000683000">
    <property type="component" value="Unassembled WGS sequence"/>
</dbReference>
<evidence type="ECO:0000259" key="1">
    <source>
        <dbReference type="Pfam" id="PF01926"/>
    </source>
</evidence>
<organism evidence="2 3">
    <name type="scientific">Boletus reticuloceps</name>
    <dbReference type="NCBI Taxonomy" id="495285"/>
    <lineage>
        <taxon>Eukaryota</taxon>
        <taxon>Fungi</taxon>
        <taxon>Dikarya</taxon>
        <taxon>Basidiomycota</taxon>
        <taxon>Agaricomycotina</taxon>
        <taxon>Agaricomycetes</taxon>
        <taxon>Agaricomycetidae</taxon>
        <taxon>Boletales</taxon>
        <taxon>Boletineae</taxon>
        <taxon>Boletaceae</taxon>
        <taxon>Boletoideae</taxon>
        <taxon>Boletus</taxon>
    </lineage>
</organism>
<dbReference type="Pfam" id="PF01926">
    <property type="entry name" value="MMR_HSR1"/>
    <property type="match status" value="1"/>
</dbReference>
<dbReference type="OrthoDB" id="3247308at2759"/>
<evidence type="ECO:0000313" key="3">
    <source>
        <dbReference type="Proteomes" id="UP000683000"/>
    </source>
</evidence>
<dbReference type="GO" id="GO:0005525">
    <property type="term" value="F:GTP binding"/>
    <property type="evidence" value="ECO:0007669"/>
    <property type="project" value="InterPro"/>
</dbReference>
<dbReference type="SUPFAM" id="SSF52540">
    <property type="entry name" value="P-loop containing nucleoside triphosphate hydrolases"/>
    <property type="match status" value="1"/>
</dbReference>
<proteinExistence type="predicted"/>
<dbReference type="Gene3D" id="3.40.50.300">
    <property type="entry name" value="P-loop containing nucleotide triphosphate hydrolases"/>
    <property type="match status" value="1"/>
</dbReference>